<dbReference type="SUPFAM" id="SSF81606">
    <property type="entry name" value="PP2C-like"/>
    <property type="match status" value="1"/>
</dbReference>
<dbReference type="RefSeq" id="WP_004799854.1">
    <property type="nucleotide sequence ID" value="NZ_CABKNA010000003.1"/>
</dbReference>
<dbReference type="InterPro" id="IPR001932">
    <property type="entry name" value="PPM-type_phosphatase-like_dom"/>
</dbReference>
<reference evidence="2" key="2">
    <citation type="submission" date="2021-02" db="EMBL/GenBank/DDBJ databases">
        <title>Infant gut strain persistence is associated with maternal origin, phylogeny, and functional potential including surface adhesion and iron acquisition.</title>
        <authorList>
            <person name="Lou Y.C."/>
        </authorList>
    </citation>
    <scope>NUCLEOTIDE SEQUENCE</scope>
    <source>
        <strain evidence="2">L3_108_103G1_dasL3_108_103G1_concoct_2</strain>
    </source>
</reference>
<feature type="domain" description="PPM-type phosphatase" evidence="1">
    <location>
        <begin position="5"/>
        <end position="242"/>
    </location>
</feature>
<name>A0A415PID1_9FIRM</name>
<dbReference type="Pfam" id="PF13672">
    <property type="entry name" value="PP2C_2"/>
    <property type="match status" value="1"/>
</dbReference>
<organism evidence="3 4">
    <name type="scientific">Amedibacillus dolichus</name>
    <dbReference type="NCBI Taxonomy" id="31971"/>
    <lineage>
        <taxon>Bacteria</taxon>
        <taxon>Bacillati</taxon>
        <taxon>Bacillota</taxon>
        <taxon>Erysipelotrichia</taxon>
        <taxon>Erysipelotrichales</taxon>
        <taxon>Erysipelotrichaceae</taxon>
        <taxon>Amedibacillus</taxon>
    </lineage>
</organism>
<dbReference type="CDD" id="cd00143">
    <property type="entry name" value="PP2Cc"/>
    <property type="match status" value="1"/>
</dbReference>
<accession>A0A415PID1</accession>
<dbReference type="GeneID" id="92793594"/>
<dbReference type="NCBIfam" id="NF033484">
    <property type="entry name" value="Stp1_PP2C_phos"/>
    <property type="match status" value="1"/>
</dbReference>
<dbReference type="EMBL" id="JAGZMZ010000001">
    <property type="protein sequence ID" value="MBS4883152.1"/>
    <property type="molecule type" value="Genomic_DNA"/>
</dbReference>
<dbReference type="SMART" id="SM00331">
    <property type="entry name" value="PP2C_SIG"/>
    <property type="match status" value="1"/>
</dbReference>
<dbReference type="OrthoDB" id="9801841at2"/>
<dbReference type="AlphaFoldDB" id="A0A415PID1"/>
<dbReference type="SMART" id="SM00332">
    <property type="entry name" value="PP2Cc"/>
    <property type="match status" value="1"/>
</dbReference>
<evidence type="ECO:0000259" key="1">
    <source>
        <dbReference type="PROSITE" id="PS51746"/>
    </source>
</evidence>
<proteinExistence type="predicted"/>
<reference evidence="3 4" key="1">
    <citation type="submission" date="2018-08" db="EMBL/GenBank/DDBJ databases">
        <title>A genome reference for cultivated species of the human gut microbiota.</title>
        <authorList>
            <person name="Zou Y."/>
            <person name="Xue W."/>
            <person name="Luo G."/>
        </authorList>
    </citation>
    <scope>NUCLEOTIDE SEQUENCE [LARGE SCALE GENOMIC DNA]</scope>
    <source>
        <strain evidence="3 4">AF35-6BH</strain>
    </source>
</reference>
<dbReference type="Proteomes" id="UP000284868">
    <property type="component" value="Unassembled WGS sequence"/>
</dbReference>
<evidence type="ECO:0000313" key="3">
    <source>
        <dbReference type="EMBL" id="RHM12514.1"/>
    </source>
</evidence>
<evidence type="ECO:0000313" key="2">
    <source>
        <dbReference type="EMBL" id="MBS4883152.1"/>
    </source>
</evidence>
<dbReference type="InterPro" id="IPR036457">
    <property type="entry name" value="PPM-type-like_dom_sf"/>
</dbReference>
<dbReference type="PROSITE" id="PS51746">
    <property type="entry name" value="PPM_2"/>
    <property type="match status" value="1"/>
</dbReference>
<gene>
    <name evidence="3" type="ORF">DWZ83_04460</name>
    <name evidence="2" type="ORF">KHZ85_00060</name>
</gene>
<sequence length="248" mass="27421">MTLHSFGKTHIGYKRALNQDTFLLEERDGVLLAIVCDGIGGGNGGEVASQMACAHVKDRFKSMPKCLQDVDVKRWLETTIREANDLIFMQSAKKRSLKGMGTTLVGVLVCEQGTYIFNVGDSRTYGLYAKDFLCLTEDHSYIAALLKNGQITMEEAAKHPNRNVLTNALGIWDQVRIDIHKIKNDYQALLICSDGLHGYVHEDVLREILAQSISAEEKVNLLIQKALDAGGFDNISAIVLEREGSIHG</sequence>
<dbReference type="EMBL" id="QRPK01000015">
    <property type="protein sequence ID" value="RHM12514.1"/>
    <property type="molecule type" value="Genomic_DNA"/>
</dbReference>
<protein>
    <submittedName>
        <fullName evidence="3">Stp1/IreP family PP2C-type Ser/Thr phosphatase</fullName>
    </submittedName>
</protein>
<keyword evidence="4" id="KW-1185">Reference proteome</keyword>
<dbReference type="Proteomes" id="UP000753219">
    <property type="component" value="Unassembled WGS sequence"/>
</dbReference>
<dbReference type="Gene3D" id="3.60.40.10">
    <property type="entry name" value="PPM-type phosphatase domain"/>
    <property type="match status" value="1"/>
</dbReference>
<comment type="caution">
    <text evidence="3">The sequence shown here is derived from an EMBL/GenBank/DDBJ whole genome shotgun (WGS) entry which is preliminary data.</text>
</comment>
<evidence type="ECO:0000313" key="4">
    <source>
        <dbReference type="Proteomes" id="UP000284868"/>
    </source>
</evidence>